<proteinExistence type="predicted"/>
<gene>
    <name evidence="2" type="ORF">LCGC14_2882020</name>
</gene>
<sequence length="390" mass="42144">SKCAARIESDAGMVSASFPTTEATADTEEVLLKSSDQLPFTSEGLDEDFAWSPEETLDGSPGASSTENIAILDDGPIELQGYYDGLDAILACAMGFELPDAAQFPEPGDGTGTALTSTSSDASSYLDSGNPFVSGDVGKFIKTTSGNGEGQVRRISAFVNSGDVTITPNWDTTPDDATTAVMDQEWRHLFECSNNLEDELWTNVYSSYPTSGVGTANDQILRRMTVGFTKHSTTPQIHRSAMVNVLTIKLDKTNGMTLSSELMAFNKDLSSATNGAASADNWDFDHASPLFVENERIVFSDVDYFRLDAFASGALTNADDWGIDEFEITVNNQMKGDDQSVSSTPWRVQPGRNAMREVTGTFKLPRHSTDQFDTWLTAKTPLTLELSVSG</sequence>
<dbReference type="AlphaFoldDB" id="A0A0F8Y023"/>
<organism evidence="2">
    <name type="scientific">marine sediment metagenome</name>
    <dbReference type="NCBI Taxonomy" id="412755"/>
    <lineage>
        <taxon>unclassified sequences</taxon>
        <taxon>metagenomes</taxon>
        <taxon>ecological metagenomes</taxon>
    </lineage>
</organism>
<evidence type="ECO:0000313" key="2">
    <source>
        <dbReference type="EMBL" id="KKK74613.1"/>
    </source>
</evidence>
<dbReference type="EMBL" id="LAZR01056233">
    <property type="protein sequence ID" value="KKK74613.1"/>
    <property type="molecule type" value="Genomic_DNA"/>
</dbReference>
<feature type="region of interest" description="Disordered" evidence="1">
    <location>
        <begin position="103"/>
        <end position="122"/>
    </location>
</feature>
<feature type="non-terminal residue" evidence="2">
    <location>
        <position position="390"/>
    </location>
</feature>
<feature type="region of interest" description="Disordered" evidence="1">
    <location>
        <begin position="1"/>
        <end position="44"/>
    </location>
</feature>
<comment type="caution">
    <text evidence="2">The sequence shown here is derived from an EMBL/GenBank/DDBJ whole genome shotgun (WGS) entry which is preliminary data.</text>
</comment>
<name>A0A0F8Y023_9ZZZZ</name>
<protein>
    <submittedName>
        <fullName evidence="2">Uncharacterized protein</fullName>
    </submittedName>
</protein>
<feature type="non-terminal residue" evidence="2">
    <location>
        <position position="1"/>
    </location>
</feature>
<accession>A0A0F8Y023</accession>
<evidence type="ECO:0000256" key="1">
    <source>
        <dbReference type="SAM" id="MobiDB-lite"/>
    </source>
</evidence>
<feature type="compositionally biased region" description="Low complexity" evidence="1">
    <location>
        <begin position="112"/>
        <end position="122"/>
    </location>
</feature>
<reference evidence="2" key="1">
    <citation type="journal article" date="2015" name="Nature">
        <title>Complex archaea that bridge the gap between prokaryotes and eukaryotes.</title>
        <authorList>
            <person name="Spang A."/>
            <person name="Saw J.H."/>
            <person name="Jorgensen S.L."/>
            <person name="Zaremba-Niedzwiedzka K."/>
            <person name="Martijn J."/>
            <person name="Lind A.E."/>
            <person name="van Eijk R."/>
            <person name="Schleper C."/>
            <person name="Guy L."/>
            <person name="Ettema T.J."/>
        </authorList>
    </citation>
    <scope>NUCLEOTIDE SEQUENCE</scope>
</reference>